<dbReference type="STRING" id="946122.A0A0C2WUU4"/>
<dbReference type="Proteomes" id="UP000054549">
    <property type="component" value="Unassembled WGS sequence"/>
</dbReference>
<dbReference type="HOGENOM" id="CLU_1061615_0_0_1"/>
<name>A0A0C2WUU4_AMAMK</name>
<proteinExistence type="predicted"/>
<keyword evidence="3" id="KW-1185">Reference proteome</keyword>
<feature type="region of interest" description="Disordered" evidence="1">
    <location>
        <begin position="184"/>
        <end position="262"/>
    </location>
</feature>
<feature type="region of interest" description="Disordered" evidence="1">
    <location>
        <begin position="121"/>
        <end position="163"/>
    </location>
</feature>
<protein>
    <submittedName>
        <fullName evidence="2">Uncharacterized protein</fullName>
    </submittedName>
</protein>
<evidence type="ECO:0000313" key="3">
    <source>
        <dbReference type="Proteomes" id="UP000054549"/>
    </source>
</evidence>
<accession>A0A0C2WUU4</accession>
<dbReference type="AlphaFoldDB" id="A0A0C2WUU4"/>
<organism evidence="2 3">
    <name type="scientific">Amanita muscaria (strain Koide BX008)</name>
    <dbReference type="NCBI Taxonomy" id="946122"/>
    <lineage>
        <taxon>Eukaryota</taxon>
        <taxon>Fungi</taxon>
        <taxon>Dikarya</taxon>
        <taxon>Basidiomycota</taxon>
        <taxon>Agaricomycotina</taxon>
        <taxon>Agaricomycetes</taxon>
        <taxon>Agaricomycetidae</taxon>
        <taxon>Agaricales</taxon>
        <taxon>Pluteineae</taxon>
        <taxon>Amanitaceae</taxon>
        <taxon>Amanita</taxon>
    </lineage>
</organism>
<feature type="region of interest" description="Disordered" evidence="1">
    <location>
        <begin position="1"/>
        <end position="29"/>
    </location>
</feature>
<dbReference type="OrthoDB" id="2691032at2759"/>
<sequence>MGRKNRVLEELPIAPPLEPRQPTAAGPALQEPLKYRLRHILTELKRKYRRYCARASAVFIQPPRLFYAPPPAWHVMATLWMKQASLRSPRSTEDKPSYASFAEVSILQSDPALRMECQRMAVRKRKRREERRKSRGKLKEKEDSVQLLQQQNGNGNGTITRRSARANRLELDIRITDPVNLGRRLKRQRSEAGGDASTDSHTWEEGDGEGRESKRPKRASGALDGQQDTDELDIIGPSPAVARTTALAPTPSTPAPAPTSMS</sequence>
<evidence type="ECO:0000256" key="1">
    <source>
        <dbReference type="SAM" id="MobiDB-lite"/>
    </source>
</evidence>
<evidence type="ECO:0000313" key="2">
    <source>
        <dbReference type="EMBL" id="KIL60556.1"/>
    </source>
</evidence>
<feature type="compositionally biased region" description="Basic and acidic residues" evidence="1">
    <location>
        <begin position="201"/>
        <end position="213"/>
    </location>
</feature>
<gene>
    <name evidence="2" type="ORF">M378DRAFT_168042</name>
</gene>
<dbReference type="EMBL" id="KN818297">
    <property type="protein sequence ID" value="KIL60556.1"/>
    <property type="molecule type" value="Genomic_DNA"/>
</dbReference>
<reference evidence="2 3" key="1">
    <citation type="submission" date="2014-04" db="EMBL/GenBank/DDBJ databases">
        <title>Evolutionary Origins and Diversification of the Mycorrhizal Mutualists.</title>
        <authorList>
            <consortium name="DOE Joint Genome Institute"/>
            <consortium name="Mycorrhizal Genomics Consortium"/>
            <person name="Kohler A."/>
            <person name="Kuo A."/>
            <person name="Nagy L.G."/>
            <person name="Floudas D."/>
            <person name="Copeland A."/>
            <person name="Barry K.W."/>
            <person name="Cichocki N."/>
            <person name="Veneault-Fourrey C."/>
            <person name="LaButti K."/>
            <person name="Lindquist E.A."/>
            <person name="Lipzen A."/>
            <person name="Lundell T."/>
            <person name="Morin E."/>
            <person name="Murat C."/>
            <person name="Riley R."/>
            <person name="Ohm R."/>
            <person name="Sun H."/>
            <person name="Tunlid A."/>
            <person name="Henrissat B."/>
            <person name="Grigoriev I.V."/>
            <person name="Hibbett D.S."/>
            <person name="Martin F."/>
        </authorList>
    </citation>
    <scope>NUCLEOTIDE SEQUENCE [LARGE SCALE GENOMIC DNA]</scope>
    <source>
        <strain evidence="2 3">Koide BX008</strain>
    </source>
</reference>
<dbReference type="InParanoid" id="A0A0C2WUU4"/>
<feature type="compositionally biased region" description="Pro residues" evidence="1">
    <location>
        <begin position="251"/>
        <end position="262"/>
    </location>
</feature>
<feature type="compositionally biased region" description="Basic residues" evidence="1">
    <location>
        <begin position="121"/>
        <end position="136"/>
    </location>
</feature>